<feature type="transmembrane region" description="Helical" evidence="5">
    <location>
        <begin position="28"/>
        <end position="50"/>
    </location>
</feature>
<evidence type="ECO:0000256" key="3">
    <source>
        <dbReference type="ARBA" id="ARBA00022989"/>
    </source>
</evidence>
<evidence type="ECO:0000259" key="6">
    <source>
        <dbReference type="PROSITE" id="PS50261"/>
    </source>
</evidence>
<evidence type="ECO:0000256" key="2">
    <source>
        <dbReference type="ARBA" id="ARBA00022692"/>
    </source>
</evidence>
<protein>
    <recommendedName>
        <fullName evidence="6">G-protein coupled receptors family 2 profile 2 domain-containing protein</fullName>
    </recommendedName>
</protein>
<dbReference type="Proteomes" id="UP000285301">
    <property type="component" value="Unassembled WGS sequence"/>
</dbReference>
<evidence type="ECO:0000256" key="5">
    <source>
        <dbReference type="SAM" id="Phobius"/>
    </source>
</evidence>
<dbReference type="GO" id="GO:0016020">
    <property type="term" value="C:membrane"/>
    <property type="evidence" value="ECO:0007669"/>
    <property type="project" value="UniProtKB-SubCell"/>
</dbReference>
<evidence type="ECO:0000256" key="1">
    <source>
        <dbReference type="ARBA" id="ARBA00004141"/>
    </source>
</evidence>
<dbReference type="AlphaFoldDB" id="A0A3S3NCX1"/>
<dbReference type="GO" id="GO:0007166">
    <property type="term" value="P:cell surface receptor signaling pathway"/>
    <property type="evidence" value="ECO:0007669"/>
    <property type="project" value="InterPro"/>
</dbReference>
<dbReference type="InterPro" id="IPR053231">
    <property type="entry name" value="GPCR_LN-TM7"/>
</dbReference>
<organism evidence="7 8">
    <name type="scientific">Dinothrombium tinctorium</name>
    <dbReference type="NCBI Taxonomy" id="1965070"/>
    <lineage>
        <taxon>Eukaryota</taxon>
        <taxon>Metazoa</taxon>
        <taxon>Ecdysozoa</taxon>
        <taxon>Arthropoda</taxon>
        <taxon>Chelicerata</taxon>
        <taxon>Arachnida</taxon>
        <taxon>Acari</taxon>
        <taxon>Acariformes</taxon>
        <taxon>Trombidiformes</taxon>
        <taxon>Prostigmata</taxon>
        <taxon>Anystina</taxon>
        <taxon>Parasitengona</taxon>
        <taxon>Trombidioidea</taxon>
        <taxon>Trombidiidae</taxon>
        <taxon>Dinothrombium</taxon>
    </lineage>
</organism>
<dbReference type="CDD" id="cd15039">
    <property type="entry name" value="7tmB3_Methuselah-like"/>
    <property type="match status" value="1"/>
</dbReference>
<keyword evidence="4 5" id="KW-0472">Membrane</keyword>
<name>A0A3S3NCX1_9ACAR</name>
<proteinExistence type="predicted"/>
<sequence length="197" mass="23045">MNILSFDVYSIFRRKTRSEKYSKIEVKYWIYAWVTPLIIIFISLCNEFLFLANDLQPLYGLRVCWISQRLALLTFFGVPLLCILILNATFFALTIKHLIEIKNSTRMVRNHQENKIRFSLYFKLALLMGFTWACGFIASFNNISLLWYPFVILNGLQGVFIFVCFTLKRKNYQMLKGVIKVESKALSSEEGTNMTSL</sequence>
<dbReference type="PANTHER" id="PTHR45902:SF4">
    <property type="entry name" value="G-PROTEIN COUPLED RECEPTORS FAMILY 2 PROFILE 2 DOMAIN-CONTAINING PROTEIN"/>
    <property type="match status" value="1"/>
</dbReference>
<comment type="subcellular location">
    <subcellularLocation>
        <location evidence="1">Membrane</location>
        <topology evidence="1">Multi-pass membrane protein</topology>
    </subcellularLocation>
</comment>
<evidence type="ECO:0000313" key="8">
    <source>
        <dbReference type="Proteomes" id="UP000285301"/>
    </source>
</evidence>
<dbReference type="InterPro" id="IPR017981">
    <property type="entry name" value="GPCR_2-like_7TM"/>
</dbReference>
<keyword evidence="8" id="KW-1185">Reference proteome</keyword>
<dbReference type="EMBL" id="NCKU01011974">
    <property type="protein sequence ID" value="RWS00238.1"/>
    <property type="molecule type" value="Genomic_DNA"/>
</dbReference>
<dbReference type="STRING" id="1965070.A0A3S3NCX1"/>
<feature type="transmembrane region" description="Helical" evidence="5">
    <location>
        <begin position="146"/>
        <end position="167"/>
    </location>
</feature>
<dbReference type="GO" id="GO:0004930">
    <property type="term" value="F:G protein-coupled receptor activity"/>
    <property type="evidence" value="ECO:0007669"/>
    <property type="project" value="InterPro"/>
</dbReference>
<dbReference type="PANTHER" id="PTHR45902">
    <property type="entry name" value="LATROPHILIN RECEPTOR-LIKE PROTEIN A"/>
    <property type="match status" value="1"/>
</dbReference>
<feature type="transmembrane region" description="Helical" evidence="5">
    <location>
        <begin position="120"/>
        <end position="140"/>
    </location>
</feature>
<dbReference type="OrthoDB" id="6134459at2759"/>
<feature type="transmembrane region" description="Helical" evidence="5">
    <location>
        <begin position="70"/>
        <end position="99"/>
    </location>
</feature>
<reference evidence="7 8" key="1">
    <citation type="journal article" date="2018" name="Gigascience">
        <title>Genomes of trombidid mites reveal novel predicted allergens and laterally-transferred genes associated with secondary metabolism.</title>
        <authorList>
            <person name="Dong X."/>
            <person name="Chaisiri K."/>
            <person name="Xia D."/>
            <person name="Armstrong S.D."/>
            <person name="Fang Y."/>
            <person name="Donnelly M.J."/>
            <person name="Kadowaki T."/>
            <person name="McGarry J.W."/>
            <person name="Darby A.C."/>
            <person name="Makepeace B.L."/>
        </authorList>
    </citation>
    <scope>NUCLEOTIDE SEQUENCE [LARGE SCALE GENOMIC DNA]</scope>
    <source>
        <strain evidence="7">UoL-WK</strain>
    </source>
</reference>
<keyword evidence="3 5" id="KW-1133">Transmembrane helix</keyword>
<dbReference type="PROSITE" id="PS50261">
    <property type="entry name" value="G_PROTEIN_RECEP_F2_4"/>
    <property type="match status" value="1"/>
</dbReference>
<feature type="domain" description="G-protein coupled receptors family 2 profile 2" evidence="6">
    <location>
        <begin position="1"/>
        <end position="169"/>
    </location>
</feature>
<dbReference type="InterPro" id="IPR000832">
    <property type="entry name" value="GPCR_2_secretin-like"/>
</dbReference>
<dbReference type="Gene3D" id="1.20.1070.10">
    <property type="entry name" value="Rhodopsin 7-helix transmembrane proteins"/>
    <property type="match status" value="1"/>
</dbReference>
<accession>A0A3S3NCX1</accession>
<gene>
    <name evidence="7" type="ORF">B4U79_05832</name>
</gene>
<keyword evidence="2 5" id="KW-0812">Transmembrane</keyword>
<evidence type="ECO:0000313" key="7">
    <source>
        <dbReference type="EMBL" id="RWS00238.1"/>
    </source>
</evidence>
<dbReference type="Pfam" id="PF00002">
    <property type="entry name" value="7tm_2"/>
    <property type="match status" value="1"/>
</dbReference>
<evidence type="ECO:0000256" key="4">
    <source>
        <dbReference type="ARBA" id="ARBA00023136"/>
    </source>
</evidence>
<comment type="caution">
    <text evidence="7">The sequence shown here is derived from an EMBL/GenBank/DDBJ whole genome shotgun (WGS) entry which is preliminary data.</text>
</comment>